<feature type="transmembrane region" description="Helical" evidence="6">
    <location>
        <begin position="205"/>
        <end position="224"/>
    </location>
</feature>
<dbReference type="Pfam" id="PF20684">
    <property type="entry name" value="Fung_rhodopsin"/>
    <property type="match status" value="1"/>
</dbReference>
<proteinExistence type="inferred from homology"/>
<evidence type="ECO:0000256" key="3">
    <source>
        <dbReference type="ARBA" id="ARBA00022989"/>
    </source>
</evidence>
<evidence type="ECO:0000259" key="7">
    <source>
        <dbReference type="Pfam" id="PF20684"/>
    </source>
</evidence>
<feature type="transmembrane region" description="Helical" evidence="6">
    <location>
        <begin position="168"/>
        <end position="193"/>
    </location>
</feature>
<feature type="non-terminal residue" evidence="8">
    <location>
        <position position="1"/>
    </location>
</feature>
<gene>
    <name evidence="8" type="ORF">K505DRAFT_209789</name>
</gene>
<reference evidence="8" key="1">
    <citation type="journal article" date="2020" name="Stud. Mycol.">
        <title>101 Dothideomycetes genomes: a test case for predicting lifestyles and emergence of pathogens.</title>
        <authorList>
            <person name="Haridas S."/>
            <person name="Albert R."/>
            <person name="Binder M."/>
            <person name="Bloem J."/>
            <person name="Labutti K."/>
            <person name="Salamov A."/>
            <person name="Andreopoulos B."/>
            <person name="Baker S."/>
            <person name="Barry K."/>
            <person name="Bills G."/>
            <person name="Bluhm B."/>
            <person name="Cannon C."/>
            <person name="Castanera R."/>
            <person name="Culley D."/>
            <person name="Daum C."/>
            <person name="Ezra D."/>
            <person name="Gonzalez J."/>
            <person name="Henrissat B."/>
            <person name="Kuo A."/>
            <person name="Liang C."/>
            <person name="Lipzen A."/>
            <person name="Lutzoni F."/>
            <person name="Magnuson J."/>
            <person name="Mondo S."/>
            <person name="Nolan M."/>
            <person name="Ohm R."/>
            <person name="Pangilinan J."/>
            <person name="Park H.-J."/>
            <person name="Ramirez L."/>
            <person name="Alfaro M."/>
            <person name="Sun H."/>
            <person name="Tritt A."/>
            <person name="Yoshinaga Y."/>
            <person name="Zwiers L.-H."/>
            <person name="Turgeon B."/>
            <person name="Goodwin S."/>
            <person name="Spatafora J."/>
            <person name="Crous P."/>
            <person name="Grigoriev I."/>
        </authorList>
    </citation>
    <scope>NUCLEOTIDE SEQUENCE</scope>
    <source>
        <strain evidence="8">CBS 109.77</strain>
    </source>
</reference>
<sequence length="268" mass="29994">YLAANRWNEFYVPTTITFALSTVAVTLRFVAGFVGNKKFWYDDCAAAIAGLCGIAIFIVLSTIWKDVGYGRHIVVPLTTIGPDILPRLLKSFLVLELLYATAITSSKLSILAFLWRIFSPTTMRFWLVGIVAIAVCWQITVVFAFIFVCVPVQAFWDLSITDRKCLDIYKMYLGISFPNMLTDFAITLLPIPYVWMLHISTKQKIMVGVTLFMGGATCVVSAVRLGNILKSFSLEDPTWDTVTLMKWTAIEVYCAITAVCLPTLRPLV</sequence>
<keyword evidence="2 6" id="KW-0812">Transmembrane</keyword>
<evidence type="ECO:0000256" key="4">
    <source>
        <dbReference type="ARBA" id="ARBA00023136"/>
    </source>
</evidence>
<dbReference type="Proteomes" id="UP000799757">
    <property type="component" value="Unassembled WGS sequence"/>
</dbReference>
<organism evidence="8 9">
    <name type="scientific">Melanomma pulvis-pyrius CBS 109.77</name>
    <dbReference type="NCBI Taxonomy" id="1314802"/>
    <lineage>
        <taxon>Eukaryota</taxon>
        <taxon>Fungi</taxon>
        <taxon>Dikarya</taxon>
        <taxon>Ascomycota</taxon>
        <taxon>Pezizomycotina</taxon>
        <taxon>Dothideomycetes</taxon>
        <taxon>Pleosporomycetidae</taxon>
        <taxon>Pleosporales</taxon>
        <taxon>Melanommataceae</taxon>
        <taxon>Melanomma</taxon>
    </lineage>
</organism>
<evidence type="ECO:0000256" key="5">
    <source>
        <dbReference type="ARBA" id="ARBA00038359"/>
    </source>
</evidence>
<feature type="transmembrane region" description="Helical" evidence="6">
    <location>
        <begin position="97"/>
        <end position="118"/>
    </location>
</feature>
<dbReference type="InterPro" id="IPR049326">
    <property type="entry name" value="Rhodopsin_dom_fungi"/>
</dbReference>
<comment type="similarity">
    <text evidence="5">Belongs to the SAT4 family.</text>
</comment>
<feature type="non-terminal residue" evidence="8">
    <location>
        <position position="268"/>
    </location>
</feature>
<dbReference type="GO" id="GO:0016020">
    <property type="term" value="C:membrane"/>
    <property type="evidence" value="ECO:0007669"/>
    <property type="project" value="UniProtKB-SubCell"/>
</dbReference>
<keyword evidence="4 6" id="KW-0472">Membrane</keyword>
<evidence type="ECO:0000256" key="6">
    <source>
        <dbReference type="SAM" id="Phobius"/>
    </source>
</evidence>
<dbReference type="OrthoDB" id="3934549at2759"/>
<evidence type="ECO:0000256" key="1">
    <source>
        <dbReference type="ARBA" id="ARBA00004141"/>
    </source>
</evidence>
<dbReference type="PANTHER" id="PTHR33048:SF47">
    <property type="entry name" value="INTEGRAL MEMBRANE PROTEIN-RELATED"/>
    <property type="match status" value="1"/>
</dbReference>
<dbReference type="InterPro" id="IPR052337">
    <property type="entry name" value="SAT4-like"/>
</dbReference>
<feature type="transmembrane region" description="Helical" evidence="6">
    <location>
        <begin position="125"/>
        <end position="156"/>
    </location>
</feature>
<keyword evidence="3 6" id="KW-1133">Transmembrane helix</keyword>
<evidence type="ECO:0000256" key="2">
    <source>
        <dbReference type="ARBA" id="ARBA00022692"/>
    </source>
</evidence>
<keyword evidence="9" id="KW-1185">Reference proteome</keyword>
<accession>A0A6A6XQM8</accession>
<protein>
    <recommendedName>
        <fullName evidence="7">Rhodopsin domain-containing protein</fullName>
    </recommendedName>
</protein>
<feature type="transmembrane region" description="Helical" evidence="6">
    <location>
        <begin position="12"/>
        <end position="34"/>
    </location>
</feature>
<comment type="subcellular location">
    <subcellularLocation>
        <location evidence="1">Membrane</location>
        <topology evidence="1">Multi-pass membrane protein</topology>
    </subcellularLocation>
</comment>
<feature type="transmembrane region" description="Helical" evidence="6">
    <location>
        <begin position="46"/>
        <end position="64"/>
    </location>
</feature>
<evidence type="ECO:0000313" key="8">
    <source>
        <dbReference type="EMBL" id="KAF2798544.1"/>
    </source>
</evidence>
<dbReference type="AlphaFoldDB" id="A0A6A6XQM8"/>
<evidence type="ECO:0000313" key="9">
    <source>
        <dbReference type="Proteomes" id="UP000799757"/>
    </source>
</evidence>
<dbReference type="EMBL" id="MU001781">
    <property type="protein sequence ID" value="KAF2798544.1"/>
    <property type="molecule type" value="Genomic_DNA"/>
</dbReference>
<name>A0A6A6XQM8_9PLEO</name>
<dbReference type="PANTHER" id="PTHR33048">
    <property type="entry name" value="PTH11-LIKE INTEGRAL MEMBRANE PROTEIN (AFU_ORTHOLOGUE AFUA_5G11245)"/>
    <property type="match status" value="1"/>
</dbReference>
<feature type="domain" description="Rhodopsin" evidence="7">
    <location>
        <begin position="27"/>
        <end position="268"/>
    </location>
</feature>